<sequence>MSEIFSPKERPAIKKGGLVLAMVLCASLLSACDCDGDCSTGVAQDASAGAGTTPSDGTSGTGGTGGTTTPTTTAPKCAAKDDTTKLTARFCKYDSTGTMLDDTATSWSCVEDTLLNNFWEVKTNDSGLRDRDWVYARTGTAGACGGTLTTCSPDAYVAAVNASTSRPCGSTRTCQIPTHAELIELAVPATYLPTFGKTITPGVPAGYLLDSRFFEVDAPASGLGAYFNASDNKVVQYGVPIPDGYNANTLTWIMAPDDTGTTAGQIRLICK</sequence>
<feature type="signal peptide" evidence="2">
    <location>
        <begin position="1"/>
        <end position="31"/>
    </location>
</feature>
<dbReference type="RefSeq" id="WP_093064190.1">
    <property type="nucleotide sequence ID" value="NZ_FNQP01000001.1"/>
</dbReference>
<feature type="chain" id="PRO_5011479234" evidence="2">
    <location>
        <begin position="32"/>
        <end position="271"/>
    </location>
</feature>
<reference evidence="3 4" key="1">
    <citation type="submission" date="2016-10" db="EMBL/GenBank/DDBJ databases">
        <authorList>
            <person name="de Groot N.N."/>
        </authorList>
    </citation>
    <scope>NUCLEOTIDE SEQUENCE [LARGE SCALE GENOMIC DNA]</scope>
    <source>
        <strain evidence="3 4">DSM 21228</strain>
    </source>
</reference>
<dbReference type="AlphaFoldDB" id="A0A1H3VFJ1"/>
<proteinExistence type="predicted"/>
<gene>
    <name evidence="3" type="ORF">SAMN05660964_00044</name>
</gene>
<keyword evidence="2" id="KW-0732">Signal</keyword>
<dbReference type="EMBL" id="FNQP01000001">
    <property type="protein sequence ID" value="SDZ73519.1"/>
    <property type="molecule type" value="Genomic_DNA"/>
</dbReference>
<feature type="region of interest" description="Disordered" evidence="1">
    <location>
        <begin position="45"/>
        <end position="74"/>
    </location>
</feature>
<name>A0A1H3VFJ1_9GAMM</name>
<dbReference type="Proteomes" id="UP000199397">
    <property type="component" value="Unassembled WGS sequence"/>
</dbReference>
<evidence type="ECO:0000313" key="4">
    <source>
        <dbReference type="Proteomes" id="UP000199397"/>
    </source>
</evidence>
<keyword evidence="4" id="KW-1185">Reference proteome</keyword>
<dbReference type="STRING" id="525918.SAMN05660964_00044"/>
<evidence type="ECO:0000313" key="3">
    <source>
        <dbReference type="EMBL" id="SDZ73519.1"/>
    </source>
</evidence>
<feature type="compositionally biased region" description="Low complexity" evidence="1">
    <location>
        <begin position="46"/>
        <end position="58"/>
    </location>
</feature>
<dbReference type="OrthoDB" id="5622008at2"/>
<organism evidence="3 4">
    <name type="scientific">Thiothrix caldifontis</name>
    <dbReference type="NCBI Taxonomy" id="525918"/>
    <lineage>
        <taxon>Bacteria</taxon>
        <taxon>Pseudomonadati</taxon>
        <taxon>Pseudomonadota</taxon>
        <taxon>Gammaproteobacteria</taxon>
        <taxon>Thiotrichales</taxon>
        <taxon>Thiotrichaceae</taxon>
        <taxon>Thiothrix</taxon>
    </lineage>
</organism>
<evidence type="ECO:0000256" key="1">
    <source>
        <dbReference type="SAM" id="MobiDB-lite"/>
    </source>
</evidence>
<protein>
    <submittedName>
        <fullName evidence="3">Uncharacterized protein</fullName>
    </submittedName>
</protein>
<accession>A0A1H3VFJ1</accession>
<evidence type="ECO:0000256" key="2">
    <source>
        <dbReference type="SAM" id="SignalP"/>
    </source>
</evidence>